<dbReference type="InterPro" id="IPR001478">
    <property type="entry name" value="PDZ"/>
</dbReference>
<evidence type="ECO:0000259" key="4">
    <source>
        <dbReference type="PROSITE" id="PS50106"/>
    </source>
</evidence>
<name>A0A1G2LTJ5_9BACT</name>
<dbReference type="SMART" id="SM00228">
    <property type="entry name" value="PDZ"/>
    <property type="match status" value="1"/>
</dbReference>
<proteinExistence type="predicted"/>
<protein>
    <recommendedName>
        <fullName evidence="4">PDZ domain-containing protein</fullName>
    </recommendedName>
</protein>
<organism evidence="5 6">
    <name type="scientific">Candidatus Tagabacteria bacterium RIFCSPLOWO2_01_FULL_42_9</name>
    <dbReference type="NCBI Taxonomy" id="1802296"/>
    <lineage>
        <taxon>Bacteria</taxon>
        <taxon>Candidatus Tagaibacteriota</taxon>
    </lineage>
</organism>
<dbReference type="SUPFAM" id="SSF50494">
    <property type="entry name" value="Trypsin-like serine proteases"/>
    <property type="match status" value="1"/>
</dbReference>
<dbReference type="AlphaFoldDB" id="A0A1G2LTJ5"/>
<dbReference type="InterPro" id="IPR001940">
    <property type="entry name" value="Peptidase_S1C"/>
</dbReference>
<dbReference type="PROSITE" id="PS50106">
    <property type="entry name" value="PDZ"/>
    <property type="match status" value="1"/>
</dbReference>
<dbReference type="InterPro" id="IPR051201">
    <property type="entry name" value="Chloro_Bact_Ser_Proteases"/>
</dbReference>
<keyword evidence="3" id="KW-0812">Transmembrane</keyword>
<dbReference type="GO" id="GO:0006508">
    <property type="term" value="P:proteolysis"/>
    <property type="evidence" value="ECO:0007669"/>
    <property type="project" value="UniProtKB-KW"/>
</dbReference>
<evidence type="ECO:0000313" key="5">
    <source>
        <dbReference type="EMBL" id="OHA14960.1"/>
    </source>
</evidence>
<dbReference type="InterPro" id="IPR009003">
    <property type="entry name" value="Peptidase_S1_PA"/>
</dbReference>
<feature type="domain" description="PDZ" evidence="4">
    <location>
        <begin position="334"/>
        <end position="413"/>
    </location>
</feature>
<evidence type="ECO:0000313" key="6">
    <source>
        <dbReference type="Proteomes" id="UP000178116"/>
    </source>
</evidence>
<accession>A0A1G2LTJ5</accession>
<dbReference type="Gene3D" id="2.40.10.120">
    <property type="match status" value="1"/>
</dbReference>
<keyword evidence="3" id="KW-1133">Transmembrane helix</keyword>
<gene>
    <name evidence="5" type="ORF">A3A10_02550</name>
</gene>
<comment type="caution">
    <text evidence="5">The sequence shown here is derived from an EMBL/GenBank/DDBJ whole genome shotgun (WGS) entry which is preliminary data.</text>
</comment>
<evidence type="ECO:0000256" key="2">
    <source>
        <dbReference type="ARBA" id="ARBA00022801"/>
    </source>
</evidence>
<dbReference type="EMBL" id="MHRA01000034">
    <property type="protein sequence ID" value="OHA14960.1"/>
    <property type="molecule type" value="Genomic_DNA"/>
</dbReference>
<feature type="transmembrane region" description="Helical" evidence="3">
    <location>
        <begin position="9"/>
        <end position="32"/>
    </location>
</feature>
<dbReference type="PRINTS" id="PR00834">
    <property type="entry name" value="PROTEASES2C"/>
</dbReference>
<dbReference type="SUPFAM" id="SSF50156">
    <property type="entry name" value="PDZ domain-like"/>
    <property type="match status" value="1"/>
</dbReference>
<dbReference type="InterPro" id="IPR036034">
    <property type="entry name" value="PDZ_sf"/>
</dbReference>
<dbReference type="GO" id="GO:0004252">
    <property type="term" value="F:serine-type endopeptidase activity"/>
    <property type="evidence" value="ECO:0007669"/>
    <property type="project" value="InterPro"/>
</dbReference>
<evidence type="ECO:0000256" key="3">
    <source>
        <dbReference type="SAM" id="Phobius"/>
    </source>
</evidence>
<dbReference type="PANTHER" id="PTHR43343">
    <property type="entry name" value="PEPTIDASE S12"/>
    <property type="match status" value="1"/>
</dbReference>
<dbReference type="Proteomes" id="UP000178116">
    <property type="component" value="Unassembled WGS sequence"/>
</dbReference>
<keyword evidence="3" id="KW-0472">Membrane</keyword>
<dbReference type="Gene3D" id="2.30.42.10">
    <property type="match status" value="1"/>
</dbReference>
<dbReference type="Pfam" id="PF13180">
    <property type="entry name" value="PDZ_2"/>
    <property type="match status" value="1"/>
</dbReference>
<reference evidence="5 6" key="1">
    <citation type="journal article" date="2016" name="Nat. Commun.">
        <title>Thousands of microbial genomes shed light on interconnected biogeochemical processes in an aquifer system.</title>
        <authorList>
            <person name="Anantharaman K."/>
            <person name="Brown C.T."/>
            <person name="Hug L.A."/>
            <person name="Sharon I."/>
            <person name="Castelle C.J."/>
            <person name="Probst A.J."/>
            <person name="Thomas B.C."/>
            <person name="Singh A."/>
            <person name="Wilkins M.J."/>
            <person name="Karaoz U."/>
            <person name="Brodie E.L."/>
            <person name="Williams K.H."/>
            <person name="Hubbard S.S."/>
            <person name="Banfield J.F."/>
        </authorList>
    </citation>
    <scope>NUCLEOTIDE SEQUENCE [LARGE SCALE GENOMIC DNA]</scope>
</reference>
<sequence length="429" mass="46502">MENLTKTQFVLLVILVSFVTALFTGIVTATLVNQAPPLMTQTISKVIEKVNPLSQFSEQPRPPAAQQIVVGQEELTIKIVENVSSAVVSIIAVKDFPVFEQYFTNPFGQDEFFRRLIPPEFLPNFQIPQYRQKGTEERQVSSGSGFFISEDGLIATNRHMVEDKEAEYWILLNDGGKLKAKVMAFDSLQDIAILKIESAISEKHNFIHLADSDKIKVGQTVIAIGNALGEFQNTVSVGVVSGLHRSIIASGALSGETALSELIQTDAAINPGNSGGPLLDLGGRAIGINTALASGAENIGFALPINIVKKDIADIKEFGKIQYVYLGIRYAIISAQLKEEKKLPVDYGVLLVKGPNAEPAVMANGPAQKAGIKEGDIILELEGEKITQTNTLASIINSRRAGEKISLKILREGKTLDILVTLESRPENP</sequence>
<dbReference type="Pfam" id="PF13365">
    <property type="entry name" value="Trypsin_2"/>
    <property type="match status" value="1"/>
</dbReference>
<evidence type="ECO:0000256" key="1">
    <source>
        <dbReference type="ARBA" id="ARBA00022670"/>
    </source>
</evidence>
<dbReference type="PANTHER" id="PTHR43343:SF3">
    <property type="entry name" value="PROTEASE DO-LIKE 8, CHLOROPLASTIC"/>
    <property type="match status" value="1"/>
</dbReference>
<keyword evidence="2" id="KW-0378">Hydrolase</keyword>
<keyword evidence="1" id="KW-0645">Protease</keyword>